<feature type="domain" description="NAD(P)-binding" evidence="1">
    <location>
        <begin position="7"/>
        <end position="182"/>
    </location>
</feature>
<reference evidence="3" key="1">
    <citation type="journal article" date="2019" name="Int. J. Syst. Evol. Microbiol.">
        <title>The Global Catalogue of Microorganisms (GCM) 10K type strain sequencing project: providing services to taxonomists for standard genome sequencing and annotation.</title>
        <authorList>
            <consortium name="The Broad Institute Genomics Platform"/>
            <consortium name="The Broad Institute Genome Sequencing Center for Infectious Disease"/>
            <person name="Wu L."/>
            <person name="Ma J."/>
        </authorList>
    </citation>
    <scope>NUCLEOTIDE SEQUENCE [LARGE SCALE GENOMIC DNA]</scope>
    <source>
        <strain evidence="3">JCM 9377</strain>
    </source>
</reference>
<dbReference type="RefSeq" id="WP_344825940.1">
    <property type="nucleotide sequence ID" value="NZ_BAAAUV010000005.1"/>
</dbReference>
<protein>
    <submittedName>
        <fullName evidence="2">NAD(P)H-binding protein</fullName>
    </submittedName>
</protein>
<name>A0ABP6Q7G8_9ACTN</name>
<dbReference type="EMBL" id="BAAAUV010000005">
    <property type="protein sequence ID" value="GAA3206975.1"/>
    <property type="molecule type" value="Genomic_DNA"/>
</dbReference>
<dbReference type="Pfam" id="PF13460">
    <property type="entry name" value="NAD_binding_10"/>
    <property type="match status" value="1"/>
</dbReference>
<evidence type="ECO:0000259" key="1">
    <source>
        <dbReference type="Pfam" id="PF13460"/>
    </source>
</evidence>
<accession>A0ABP6Q7G8</accession>
<sequence>MKIAIIGGTGTIGAHLLPLLAKTDAQVTALARTSAAAEAVRRSGATPILGDLSDGEAVKSLVGEADSLLLLTANTPGQLDQESRVIEANASSRRALVVKVSAPGVSGDSPLAFGRTHHAAEELLRASGVDHVVIRPGWLMQNVGLVLDGIVRGGELALPIGTGAIAAVDARDVAAACRVALTEPARLPSGDLLVIGREDVDGAAMAEALSTAARRAITFRDATREEFEASLRANGTHAELVDDLAFLYDVVIRNGFVAGPDSSVEELTGARATTFGSFATDHSAWFTPRG</sequence>
<gene>
    <name evidence="2" type="ORF">GCM10010468_22780</name>
</gene>
<evidence type="ECO:0000313" key="3">
    <source>
        <dbReference type="Proteomes" id="UP001501237"/>
    </source>
</evidence>
<dbReference type="PANTHER" id="PTHR43162">
    <property type="match status" value="1"/>
</dbReference>
<comment type="caution">
    <text evidence="2">The sequence shown here is derived from an EMBL/GenBank/DDBJ whole genome shotgun (WGS) entry which is preliminary data.</text>
</comment>
<organism evidence="2 3">
    <name type="scientific">Actinocorallia longicatena</name>
    <dbReference type="NCBI Taxonomy" id="111803"/>
    <lineage>
        <taxon>Bacteria</taxon>
        <taxon>Bacillati</taxon>
        <taxon>Actinomycetota</taxon>
        <taxon>Actinomycetes</taxon>
        <taxon>Streptosporangiales</taxon>
        <taxon>Thermomonosporaceae</taxon>
        <taxon>Actinocorallia</taxon>
    </lineage>
</organism>
<dbReference type="Gene3D" id="3.40.50.720">
    <property type="entry name" value="NAD(P)-binding Rossmann-like Domain"/>
    <property type="match status" value="1"/>
</dbReference>
<dbReference type="PANTHER" id="PTHR43162:SF1">
    <property type="entry name" value="PRESTALK A DIFFERENTIATION PROTEIN A"/>
    <property type="match status" value="1"/>
</dbReference>
<proteinExistence type="predicted"/>
<dbReference type="Gene3D" id="3.90.25.10">
    <property type="entry name" value="UDP-galactose 4-epimerase, domain 1"/>
    <property type="match status" value="1"/>
</dbReference>
<dbReference type="InterPro" id="IPR016040">
    <property type="entry name" value="NAD(P)-bd_dom"/>
</dbReference>
<evidence type="ECO:0000313" key="2">
    <source>
        <dbReference type="EMBL" id="GAA3206975.1"/>
    </source>
</evidence>
<dbReference type="InterPro" id="IPR036291">
    <property type="entry name" value="NAD(P)-bd_dom_sf"/>
</dbReference>
<keyword evidence="3" id="KW-1185">Reference proteome</keyword>
<dbReference type="InterPro" id="IPR051604">
    <property type="entry name" value="Ergot_Alk_Oxidoreductase"/>
</dbReference>
<dbReference type="Proteomes" id="UP001501237">
    <property type="component" value="Unassembled WGS sequence"/>
</dbReference>
<dbReference type="SUPFAM" id="SSF51735">
    <property type="entry name" value="NAD(P)-binding Rossmann-fold domains"/>
    <property type="match status" value="1"/>
</dbReference>